<evidence type="ECO:0000256" key="12">
    <source>
        <dbReference type="ARBA" id="ARBA00034000"/>
    </source>
</evidence>
<evidence type="ECO:0000256" key="6">
    <source>
        <dbReference type="ARBA" id="ARBA00022670"/>
    </source>
</evidence>
<dbReference type="SMART" id="SM00936">
    <property type="entry name" value="PBP5_C"/>
    <property type="match status" value="1"/>
</dbReference>
<organism evidence="18 19">
    <name type="scientific">Limimonas halophila</name>
    <dbReference type="NCBI Taxonomy" id="1082479"/>
    <lineage>
        <taxon>Bacteria</taxon>
        <taxon>Pseudomonadati</taxon>
        <taxon>Pseudomonadota</taxon>
        <taxon>Alphaproteobacteria</taxon>
        <taxon>Rhodospirillales</taxon>
        <taxon>Rhodovibrionaceae</taxon>
        <taxon>Limimonas</taxon>
    </lineage>
</organism>
<dbReference type="InterPro" id="IPR018044">
    <property type="entry name" value="Peptidase_S11"/>
</dbReference>
<reference evidence="18 19" key="1">
    <citation type="submission" date="2016-10" db="EMBL/GenBank/DDBJ databases">
        <authorList>
            <person name="de Groot N.N."/>
        </authorList>
    </citation>
    <scope>NUCLEOTIDE SEQUENCE [LARGE SCALE GENOMIC DNA]</scope>
    <source>
        <strain evidence="18 19">DSM 25584</strain>
    </source>
</reference>
<feature type="active site" description="Proton acceptor" evidence="13">
    <location>
        <position position="61"/>
    </location>
</feature>
<evidence type="ECO:0000313" key="19">
    <source>
        <dbReference type="Proteomes" id="UP000199415"/>
    </source>
</evidence>
<dbReference type="InterPro" id="IPR001967">
    <property type="entry name" value="Peptidase_S11_N"/>
</dbReference>
<evidence type="ECO:0000256" key="13">
    <source>
        <dbReference type="PIRSR" id="PIRSR618044-1"/>
    </source>
</evidence>
<evidence type="ECO:0000259" key="17">
    <source>
        <dbReference type="SMART" id="SM00936"/>
    </source>
</evidence>
<feature type="active site" evidence="13">
    <location>
        <position position="118"/>
    </location>
</feature>
<keyword evidence="6" id="KW-0645">Protease</keyword>
<comment type="catalytic activity">
    <reaction evidence="12">
        <text>Preferential cleavage: (Ac)2-L-Lys-D-Ala-|-D-Ala. Also transpeptidation of peptidyl-alanyl moieties that are N-acyl substituents of D-alanine.</text>
        <dbReference type="EC" id="3.4.16.4"/>
    </reaction>
</comment>
<dbReference type="InterPro" id="IPR012338">
    <property type="entry name" value="Beta-lactam/transpept-like"/>
</dbReference>
<dbReference type="PRINTS" id="PR00725">
    <property type="entry name" value="DADACBPTASE1"/>
</dbReference>
<keyword evidence="11" id="KW-0961">Cell wall biogenesis/degradation</keyword>
<evidence type="ECO:0000256" key="9">
    <source>
        <dbReference type="ARBA" id="ARBA00022960"/>
    </source>
</evidence>
<comment type="function">
    <text evidence="1">Removes C-terminal D-alanyl residues from sugar-peptide cell wall precursors.</text>
</comment>
<feature type="domain" description="Peptidase S11 D-Ala-D-Ala carboxypeptidase A C-terminal" evidence="17">
    <location>
        <begin position="270"/>
        <end position="360"/>
    </location>
</feature>
<feature type="binding site" evidence="14">
    <location>
        <position position="220"/>
    </location>
    <ligand>
        <name>substrate</name>
    </ligand>
</feature>
<feature type="signal peptide" evidence="16">
    <location>
        <begin position="1"/>
        <end position="26"/>
    </location>
</feature>
<dbReference type="SUPFAM" id="SSF56601">
    <property type="entry name" value="beta-lactamase/transpeptidase-like"/>
    <property type="match status" value="1"/>
</dbReference>
<accession>A0A1G7NKC0</accession>
<comment type="pathway">
    <text evidence="2">Cell wall biogenesis; peptidoglycan biosynthesis.</text>
</comment>
<dbReference type="UniPathway" id="UPA00219"/>
<evidence type="ECO:0000256" key="16">
    <source>
        <dbReference type="SAM" id="SignalP"/>
    </source>
</evidence>
<keyword evidence="5 18" id="KW-0121">Carboxypeptidase</keyword>
<dbReference type="STRING" id="1082479.SAMN05216241_102206"/>
<evidence type="ECO:0000313" key="18">
    <source>
        <dbReference type="EMBL" id="SDF74498.1"/>
    </source>
</evidence>
<evidence type="ECO:0000256" key="8">
    <source>
        <dbReference type="ARBA" id="ARBA00022801"/>
    </source>
</evidence>
<name>A0A1G7NKC0_9PROT</name>
<dbReference type="AlphaFoldDB" id="A0A1G7NKC0"/>
<dbReference type="Gene3D" id="2.60.410.10">
    <property type="entry name" value="D-Ala-D-Ala carboxypeptidase, C-terminal domain"/>
    <property type="match status" value="1"/>
</dbReference>
<dbReference type="SUPFAM" id="SSF69189">
    <property type="entry name" value="Penicillin-binding protein associated domain"/>
    <property type="match status" value="1"/>
</dbReference>
<gene>
    <name evidence="18" type="ORF">SAMN05216241_102206</name>
</gene>
<dbReference type="GO" id="GO:0071555">
    <property type="term" value="P:cell wall organization"/>
    <property type="evidence" value="ECO:0007669"/>
    <property type="project" value="UniProtKB-KW"/>
</dbReference>
<dbReference type="PANTHER" id="PTHR21581">
    <property type="entry name" value="D-ALANYL-D-ALANINE CARBOXYPEPTIDASE"/>
    <property type="match status" value="1"/>
</dbReference>
<keyword evidence="10" id="KW-0573">Peptidoglycan synthesis</keyword>
<proteinExistence type="inferred from homology"/>
<dbReference type="PANTHER" id="PTHR21581:SF6">
    <property type="entry name" value="TRAFFICKING PROTEIN PARTICLE COMPLEX SUBUNIT 12"/>
    <property type="match status" value="1"/>
</dbReference>
<dbReference type="EC" id="3.4.16.4" evidence="4"/>
<sequence>MMLRRSWLALTVLAAALTLGQPAARALETKAEEAIVLDHTTGEVLYAKHPDRRIPPASMSKMMTAYVVFDRIRNGDLSLDDTFTISEKAWRKGGSKMFVEVGNEVSVENLLKGMIVQSGNDASIALAEGVAGTEEAFAQLMTRKAREIGVDKSTFQNATGWPDPDHRVTVRGLAQIARHIIEDFPKLYEFFSQREFSWNGIRQFNRNPLLGRGMGVDGLKTGHTQNAGYGLTASAERDGRRLIVVVAGLDRPSGRENEAARLLKWGFREFGTYTLFAKGETVEKARLWLGTEGSVPLVTRKDVKMTLPRDKREELTATVIYDSPVPAPVEKGERLATLRLEAPDKDTTTIPLVAARSVDQLGPVGRLAGGLQFLLFGPPTPETK</sequence>
<dbReference type="InterPro" id="IPR012907">
    <property type="entry name" value="Peptidase_S11_C"/>
</dbReference>
<evidence type="ECO:0000256" key="14">
    <source>
        <dbReference type="PIRSR" id="PIRSR618044-2"/>
    </source>
</evidence>
<dbReference type="Pfam" id="PF07943">
    <property type="entry name" value="PBP5_C"/>
    <property type="match status" value="1"/>
</dbReference>
<comment type="similarity">
    <text evidence="3 15">Belongs to the peptidase S11 family.</text>
</comment>
<evidence type="ECO:0000256" key="4">
    <source>
        <dbReference type="ARBA" id="ARBA00012448"/>
    </source>
</evidence>
<dbReference type="InterPro" id="IPR015956">
    <property type="entry name" value="Peniciliin-bd_prot_C_sf"/>
</dbReference>
<dbReference type="RefSeq" id="WP_218119111.1">
    <property type="nucleotide sequence ID" value="NZ_FNCE01000002.1"/>
</dbReference>
<evidence type="ECO:0000256" key="7">
    <source>
        <dbReference type="ARBA" id="ARBA00022729"/>
    </source>
</evidence>
<dbReference type="InterPro" id="IPR037167">
    <property type="entry name" value="Peptidase_S11_C_sf"/>
</dbReference>
<evidence type="ECO:0000256" key="5">
    <source>
        <dbReference type="ARBA" id="ARBA00022645"/>
    </source>
</evidence>
<dbReference type="Proteomes" id="UP000199415">
    <property type="component" value="Unassembled WGS sequence"/>
</dbReference>
<keyword evidence="8" id="KW-0378">Hydrolase</keyword>
<feature type="chain" id="PRO_5011603101" description="serine-type D-Ala-D-Ala carboxypeptidase" evidence="16">
    <location>
        <begin position="27"/>
        <end position="384"/>
    </location>
</feature>
<dbReference type="Pfam" id="PF00768">
    <property type="entry name" value="Peptidase_S11"/>
    <property type="match status" value="1"/>
</dbReference>
<evidence type="ECO:0000256" key="11">
    <source>
        <dbReference type="ARBA" id="ARBA00023316"/>
    </source>
</evidence>
<dbReference type="GO" id="GO:0009252">
    <property type="term" value="P:peptidoglycan biosynthetic process"/>
    <property type="evidence" value="ECO:0007669"/>
    <property type="project" value="UniProtKB-UniPathway"/>
</dbReference>
<keyword evidence="19" id="KW-1185">Reference proteome</keyword>
<dbReference type="GO" id="GO:0008360">
    <property type="term" value="P:regulation of cell shape"/>
    <property type="evidence" value="ECO:0007669"/>
    <property type="project" value="UniProtKB-KW"/>
</dbReference>
<dbReference type="EMBL" id="FNCE01000002">
    <property type="protein sequence ID" value="SDF74498.1"/>
    <property type="molecule type" value="Genomic_DNA"/>
</dbReference>
<feature type="active site" description="Acyl-ester intermediate" evidence="13">
    <location>
        <position position="58"/>
    </location>
</feature>
<evidence type="ECO:0000256" key="2">
    <source>
        <dbReference type="ARBA" id="ARBA00004752"/>
    </source>
</evidence>
<dbReference type="GO" id="GO:0006508">
    <property type="term" value="P:proteolysis"/>
    <property type="evidence" value="ECO:0007669"/>
    <property type="project" value="UniProtKB-KW"/>
</dbReference>
<evidence type="ECO:0000256" key="1">
    <source>
        <dbReference type="ARBA" id="ARBA00003217"/>
    </source>
</evidence>
<evidence type="ECO:0000256" key="10">
    <source>
        <dbReference type="ARBA" id="ARBA00022984"/>
    </source>
</evidence>
<dbReference type="GO" id="GO:0009002">
    <property type="term" value="F:serine-type D-Ala-D-Ala carboxypeptidase activity"/>
    <property type="evidence" value="ECO:0007669"/>
    <property type="project" value="UniProtKB-EC"/>
</dbReference>
<keyword evidence="9" id="KW-0133">Cell shape</keyword>
<evidence type="ECO:0000256" key="3">
    <source>
        <dbReference type="ARBA" id="ARBA00007164"/>
    </source>
</evidence>
<keyword evidence="7 16" id="KW-0732">Signal</keyword>
<evidence type="ECO:0000256" key="15">
    <source>
        <dbReference type="RuleBase" id="RU004016"/>
    </source>
</evidence>
<protein>
    <recommendedName>
        <fullName evidence="4">serine-type D-Ala-D-Ala carboxypeptidase</fullName>
        <ecNumber evidence="4">3.4.16.4</ecNumber>
    </recommendedName>
</protein>
<dbReference type="Gene3D" id="3.40.710.10">
    <property type="entry name" value="DD-peptidase/beta-lactamase superfamily"/>
    <property type="match status" value="1"/>
</dbReference>